<evidence type="ECO:0000313" key="2">
    <source>
        <dbReference type="Proteomes" id="UP001597469"/>
    </source>
</evidence>
<organism evidence="1 2">
    <name type="scientific">Spirosoma soli</name>
    <dbReference type="NCBI Taxonomy" id="1770529"/>
    <lineage>
        <taxon>Bacteria</taxon>
        <taxon>Pseudomonadati</taxon>
        <taxon>Bacteroidota</taxon>
        <taxon>Cytophagia</taxon>
        <taxon>Cytophagales</taxon>
        <taxon>Cytophagaceae</taxon>
        <taxon>Spirosoma</taxon>
    </lineage>
</organism>
<dbReference type="Proteomes" id="UP001597469">
    <property type="component" value="Unassembled WGS sequence"/>
</dbReference>
<comment type="caution">
    <text evidence="1">The sequence shown here is derived from an EMBL/GenBank/DDBJ whole genome shotgun (WGS) entry which is preliminary data.</text>
</comment>
<protein>
    <submittedName>
        <fullName evidence="1">Uncharacterized protein</fullName>
    </submittedName>
</protein>
<name>A0ABW5MDA6_9BACT</name>
<evidence type="ECO:0000313" key="1">
    <source>
        <dbReference type="EMBL" id="MFD2574659.1"/>
    </source>
</evidence>
<accession>A0ABW5MDA6</accession>
<dbReference type="EMBL" id="JBHULN010000040">
    <property type="protein sequence ID" value="MFD2574659.1"/>
    <property type="molecule type" value="Genomic_DNA"/>
</dbReference>
<gene>
    <name evidence="1" type="ORF">ACFSUS_28775</name>
</gene>
<dbReference type="RefSeq" id="WP_381528744.1">
    <property type="nucleotide sequence ID" value="NZ_JBHULN010000040.1"/>
</dbReference>
<proteinExistence type="predicted"/>
<reference evidence="2" key="1">
    <citation type="journal article" date="2019" name="Int. J. Syst. Evol. Microbiol.">
        <title>The Global Catalogue of Microorganisms (GCM) 10K type strain sequencing project: providing services to taxonomists for standard genome sequencing and annotation.</title>
        <authorList>
            <consortium name="The Broad Institute Genomics Platform"/>
            <consortium name="The Broad Institute Genome Sequencing Center for Infectious Disease"/>
            <person name="Wu L."/>
            <person name="Ma J."/>
        </authorList>
    </citation>
    <scope>NUCLEOTIDE SEQUENCE [LARGE SCALE GENOMIC DNA]</scope>
    <source>
        <strain evidence="2">KCTC 42805</strain>
    </source>
</reference>
<sequence length="166" mass="19144">MMTQDDVFDRFIKYYEQGLFTSNPTALLLDLPTKSELEKGIKTDILQSDYFLVFAVSSYSDIEVGATFDCLFRPQDIKNLVHTKAVLKYVSVNRKIETNFLPKGHSGICAFEFQKQPNLLARIPLFNTEKDPLIHDSLILTQQAVIDNLIDDNLSYFNNQQLWKDK</sequence>
<keyword evidence="2" id="KW-1185">Reference proteome</keyword>